<evidence type="ECO:0000256" key="1">
    <source>
        <dbReference type="ARBA" id="ARBA00001947"/>
    </source>
</evidence>
<dbReference type="OrthoDB" id="1879366at2759"/>
<dbReference type="EMBL" id="CAJHNH020000632">
    <property type="protein sequence ID" value="CAG5118931.1"/>
    <property type="molecule type" value="Genomic_DNA"/>
</dbReference>
<keyword evidence="3" id="KW-0479">Metal-binding</keyword>
<reference evidence="7" key="1">
    <citation type="submission" date="2021-04" db="EMBL/GenBank/DDBJ databases">
        <authorList>
            <consortium name="Molecular Ecology Group"/>
        </authorList>
    </citation>
    <scope>NUCLEOTIDE SEQUENCE</scope>
</reference>
<sequence>EAIKEVVEEEVDLAVECTGAGGTLDMAINVCRMGGRVVILGIGENVMNIPIRAAALREIDLIGALCNNNFPEAVKLVSAGKVKVLPLISHVLPLEQINDAISLVREGRHSIKVMIDCQN</sequence>
<dbReference type="PANTHER" id="PTHR43161:SF9">
    <property type="entry name" value="SORBITOL DEHYDROGENASE"/>
    <property type="match status" value="1"/>
</dbReference>
<dbReference type="Gene3D" id="3.40.50.720">
    <property type="entry name" value="NAD(P)-binding Rossmann-like Domain"/>
    <property type="match status" value="1"/>
</dbReference>
<dbReference type="Gene3D" id="3.90.180.10">
    <property type="entry name" value="Medium-chain alcohol dehydrogenases, catalytic domain"/>
    <property type="match status" value="1"/>
</dbReference>
<keyword evidence="5" id="KW-0560">Oxidoreductase</keyword>
<feature type="domain" description="Alcohol dehydrogenase-like C-terminal" evidence="6">
    <location>
        <begin position="1"/>
        <end position="78"/>
    </location>
</feature>
<name>A0A8S3YUK2_9EUPU</name>
<dbReference type="Proteomes" id="UP000678393">
    <property type="component" value="Unassembled WGS sequence"/>
</dbReference>
<evidence type="ECO:0000313" key="7">
    <source>
        <dbReference type="EMBL" id="CAG5118931.1"/>
    </source>
</evidence>
<dbReference type="Pfam" id="PF00107">
    <property type="entry name" value="ADH_zinc_N"/>
    <property type="match status" value="1"/>
</dbReference>
<evidence type="ECO:0000256" key="5">
    <source>
        <dbReference type="ARBA" id="ARBA00023002"/>
    </source>
</evidence>
<protein>
    <recommendedName>
        <fullName evidence="6">Alcohol dehydrogenase-like C-terminal domain-containing protein</fullName>
    </recommendedName>
</protein>
<comment type="cofactor">
    <cofactor evidence="1">
        <name>Zn(2+)</name>
        <dbReference type="ChEBI" id="CHEBI:29105"/>
    </cofactor>
</comment>
<evidence type="ECO:0000256" key="4">
    <source>
        <dbReference type="ARBA" id="ARBA00022833"/>
    </source>
</evidence>
<dbReference type="GO" id="GO:0016491">
    <property type="term" value="F:oxidoreductase activity"/>
    <property type="evidence" value="ECO:0007669"/>
    <property type="project" value="UniProtKB-KW"/>
</dbReference>
<gene>
    <name evidence="7" type="ORF">CUNI_LOCUS4489</name>
</gene>
<accession>A0A8S3YUK2</accession>
<dbReference type="InterPro" id="IPR013149">
    <property type="entry name" value="ADH-like_C"/>
</dbReference>
<comment type="caution">
    <text evidence="7">The sequence shown here is derived from an EMBL/GenBank/DDBJ whole genome shotgun (WGS) entry which is preliminary data.</text>
</comment>
<feature type="non-terminal residue" evidence="7">
    <location>
        <position position="119"/>
    </location>
</feature>
<dbReference type="GO" id="GO:0046872">
    <property type="term" value="F:metal ion binding"/>
    <property type="evidence" value="ECO:0007669"/>
    <property type="project" value="UniProtKB-KW"/>
</dbReference>
<proteinExistence type="inferred from homology"/>
<dbReference type="SUPFAM" id="SSF51735">
    <property type="entry name" value="NAD(P)-binding Rossmann-fold domains"/>
    <property type="match status" value="1"/>
</dbReference>
<dbReference type="InterPro" id="IPR036291">
    <property type="entry name" value="NAD(P)-bd_dom_sf"/>
</dbReference>
<evidence type="ECO:0000256" key="3">
    <source>
        <dbReference type="ARBA" id="ARBA00022723"/>
    </source>
</evidence>
<keyword evidence="4" id="KW-0862">Zinc</keyword>
<evidence type="ECO:0000259" key="6">
    <source>
        <dbReference type="Pfam" id="PF00107"/>
    </source>
</evidence>
<dbReference type="PANTHER" id="PTHR43161">
    <property type="entry name" value="SORBITOL DEHYDROGENASE"/>
    <property type="match status" value="1"/>
</dbReference>
<evidence type="ECO:0000313" key="8">
    <source>
        <dbReference type="Proteomes" id="UP000678393"/>
    </source>
</evidence>
<keyword evidence="8" id="KW-1185">Reference proteome</keyword>
<organism evidence="7 8">
    <name type="scientific">Candidula unifasciata</name>
    <dbReference type="NCBI Taxonomy" id="100452"/>
    <lineage>
        <taxon>Eukaryota</taxon>
        <taxon>Metazoa</taxon>
        <taxon>Spiralia</taxon>
        <taxon>Lophotrochozoa</taxon>
        <taxon>Mollusca</taxon>
        <taxon>Gastropoda</taxon>
        <taxon>Heterobranchia</taxon>
        <taxon>Euthyneura</taxon>
        <taxon>Panpulmonata</taxon>
        <taxon>Eupulmonata</taxon>
        <taxon>Stylommatophora</taxon>
        <taxon>Helicina</taxon>
        <taxon>Helicoidea</taxon>
        <taxon>Geomitridae</taxon>
        <taxon>Candidula</taxon>
    </lineage>
</organism>
<dbReference type="AlphaFoldDB" id="A0A8S3YUK2"/>
<evidence type="ECO:0000256" key="2">
    <source>
        <dbReference type="ARBA" id="ARBA00008072"/>
    </source>
</evidence>
<comment type="similarity">
    <text evidence="2">Belongs to the zinc-containing alcohol dehydrogenase family.</text>
</comment>